<organism evidence="1 2">
    <name type="scientific">Mycobacterium phage Hades</name>
    <dbReference type="NCBI Taxonomy" id="1527511"/>
    <lineage>
        <taxon>Viruses</taxon>
        <taxon>Duplodnaviria</taxon>
        <taxon>Heunggongvirae</taxon>
        <taxon>Uroviricota</taxon>
        <taxon>Caudoviricetes</taxon>
        <taxon>Gracegardnervirinae</taxon>
        <taxon>Cheoctovirus</taxon>
        <taxon>Cheoctovirus hades</taxon>
    </lineage>
</organism>
<evidence type="ECO:0000313" key="2">
    <source>
        <dbReference type="Proteomes" id="UP000202249"/>
    </source>
</evidence>
<evidence type="ECO:0000313" key="1">
    <source>
        <dbReference type="EMBL" id="AIK69148.1"/>
    </source>
</evidence>
<protein>
    <submittedName>
        <fullName evidence="1">Uncharacterized protein</fullName>
    </submittedName>
</protein>
<gene>
    <name evidence="1" type="primary">41</name>
    <name evidence="1" type="ORF">PBI_HADES_41</name>
</gene>
<proteinExistence type="predicted"/>
<dbReference type="RefSeq" id="YP_009125220.1">
    <property type="nucleotide sequence ID" value="NC_026595.1"/>
</dbReference>
<sequence>MTARTTRSPEPLSGRTICQWGIKWTPTELAGVAVSGK</sequence>
<accession>A0A076YNG8</accession>
<dbReference type="KEGG" id="vg:23679922"/>
<keyword evidence="2" id="KW-1185">Reference proteome</keyword>
<dbReference type="Proteomes" id="UP000202249">
    <property type="component" value="Segment"/>
</dbReference>
<reference evidence="1 2" key="1">
    <citation type="submission" date="2014-07" db="EMBL/GenBank/DDBJ databases">
        <authorList>
            <person name="Trisler C."/>
            <person name="Antis N."/>
            <person name="Arceneaux J."/>
            <person name="Baudin R."/>
            <person name="Beutner R."/>
            <person name="Borque M."/>
            <person name="Crawford L."/>
            <person name="Fontenot A."/>
            <person name="Gillikin B."/>
            <person name="Hayes M."/>
            <person name="Jackson S."/>
            <person name="Johnston R."/>
            <person name="Kurz M."/>
            <person name="Mouawad M."/>
            <person name="Reed A."/>
            <person name="Rizzo E."/>
            <person name="Schilling C."/>
            <person name="Streeter Z."/>
            <person name="Vu J."/>
            <person name="Wilson T."/>
            <person name="Harmson J."/>
            <person name="Bhuiyan S."/>
            <person name="Scott A."/>
            <person name="Miller B."/>
            <person name="Jones J.D."/>
            <person name="Gissendanner C.R."/>
            <person name="Wiedemeier A.M."/>
            <person name="Findley A.M."/>
            <person name="Buck G.A."/>
            <person name="Campbell R."/>
            <person name="Carvalho M.R."/>
            <person name="Duckworth R.A."/>
            <person name="Dunn T."/>
            <person name="Halpern C."/>
            <person name="Johnson A."/>
            <person name="Kiflezghi M.G."/>
            <person name="Lee V."/>
            <person name="Loviza R.A."/>
            <person name="Serrano M.G."/>
            <person name="Shah Z.V."/>
            <person name="Sharma K."/>
            <person name="Voegtly L.J."/>
            <person name="Walstead R."/>
            <person name="Wang Y.P."/>
            <person name="Bradley K.W."/>
            <person name="Barker L.P."/>
            <person name="Asai D.J."/>
            <person name="Bowman C.A."/>
            <person name="Russell D.A."/>
            <person name="Pope W.H."/>
            <person name="Jacobs-Sera D."/>
            <person name="Hendrix R.W."/>
            <person name="Hatfull G.F."/>
        </authorList>
    </citation>
    <scope>NUCLEOTIDE SEQUENCE [LARGE SCALE GENOMIC DNA]</scope>
</reference>
<dbReference type="GeneID" id="23679922"/>
<dbReference type="OrthoDB" id="28755at10239"/>
<dbReference type="EMBL" id="KM101122">
    <property type="protein sequence ID" value="AIK69148.1"/>
    <property type="molecule type" value="Genomic_DNA"/>
</dbReference>
<name>A0A076YNG8_9CAUD</name>